<proteinExistence type="predicted"/>
<organism evidence="1 2">
    <name type="scientific">Lithohypha guttulata</name>
    <dbReference type="NCBI Taxonomy" id="1690604"/>
    <lineage>
        <taxon>Eukaryota</taxon>
        <taxon>Fungi</taxon>
        <taxon>Dikarya</taxon>
        <taxon>Ascomycota</taxon>
        <taxon>Pezizomycotina</taxon>
        <taxon>Eurotiomycetes</taxon>
        <taxon>Chaetothyriomycetidae</taxon>
        <taxon>Chaetothyriales</taxon>
        <taxon>Trichomeriaceae</taxon>
        <taxon>Lithohypha</taxon>
    </lineage>
</organism>
<reference evidence="1 2" key="1">
    <citation type="submission" date="2023-08" db="EMBL/GenBank/DDBJ databases">
        <title>Black Yeasts Isolated from many extreme environments.</title>
        <authorList>
            <person name="Coleine C."/>
            <person name="Stajich J.E."/>
            <person name="Selbmann L."/>
        </authorList>
    </citation>
    <scope>NUCLEOTIDE SEQUENCE [LARGE SCALE GENOMIC DNA]</scope>
    <source>
        <strain evidence="1 2">CCFEE 5885</strain>
    </source>
</reference>
<protein>
    <submittedName>
        <fullName evidence="1">Uncharacterized protein</fullName>
    </submittedName>
</protein>
<dbReference type="EMBL" id="JAVRRG010000044">
    <property type="protein sequence ID" value="KAK5093369.1"/>
    <property type="molecule type" value="Genomic_DNA"/>
</dbReference>
<evidence type="ECO:0000313" key="2">
    <source>
        <dbReference type="Proteomes" id="UP001345013"/>
    </source>
</evidence>
<evidence type="ECO:0000313" key="1">
    <source>
        <dbReference type="EMBL" id="KAK5093369.1"/>
    </source>
</evidence>
<name>A0ABR0KCC1_9EURO</name>
<keyword evidence="2" id="KW-1185">Reference proteome</keyword>
<sequence length="73" mass="7764">MFAIKIFKTTSTSWMRTFSNSTDLGRSGQHQGQHQGQTASSIYGFNLIGGGARVVMGNAGGDLARSLFQPEPG</sequence>
<accession>A0ABR0KCC1</accession>
<dbReference type="Proteomes" id="UP001345013">
    <property type="component" value="Unassembled WGS sequence"/>
</dbReference>
<comment type="caution">
    <text evidence="1">The sequence shown here is derived from an EMBL/GenBank/DDBJ whole genome shotgun (WGS) entry which is preliminary data.</text>
</comment>
<gene>
    <name evidence="1" type="ORF">LTR24_004357</name>
</gene>